<evidence type="ECO:0000313" key="2">
    <source>
        <dbReference type="Proteomes" id="UP000034072"/>
    </source>
</evidence>
<dbReference type="AlphaFoldDB" id="A0A0G0TTH6"/>
<dbReference type="Proteomes" id="UP000034072">
    <property type="component" value="Unassembled WGS sequence"/>
</dbReference>
<evidence type="ECO:0000313" key="1">
    <source>
        <dbReference type="EMBL" id="KKR41182.1"/>
    </source>
</evidence>
<proteinExistence type="predicted"/>
<reference evidence="1 2" key="1">
    <citation type="journal article" date="2015" name="Nature">
        <title>rRNA introns, odd ribosomes, and small enigmatic genomes across a large radiation of phyla.</title>
        <authorList>
            <person name="Brown C.T."/>
            <person name="Hug L.A."/>
            <person name="Thomas B.C."/>
            <person name="Sharon I."/>
            <person name="Castelle C.J."/>
            <person name="Singh A."/>
            <person name="Wilkins M.J."/>
            <person name="Williams K.H."/>
            <person name="Banfield J.F."/>
        </authorList>
    </citation>
    <scope>NUCLEOTIDE SEQUENCE [LARGE SCALE GENOMIC DNA]</scope>
</reference>
<name>A0A0G0TTH6_9BACT</name>
<gene>
    <name evidence="1" type="ORF">UT75_C0001G0086</name>
</gene>
<dbReference type="EMBL" id="LBXZ01000001">
    <property type="protein sequence ID" value="KKR41182.1"/>
    <property type="molecule type" value="Genomic_DNA"/>
</dbReference>
<sequence>MADSAEDHGPCLDPSLKVAPAVVAVAVLVRPEAVEPDVAAAVAVAFLELAGLELIMAWPFPFPG</sequence>
<organism evidence="1 2">
    <name type="scientific">Candidatus Yanofskybacteria bacterium GW2011_GWE2_40_11</name>
    <dbReference type="NCBI Taxonomy" id="1619033"/>
    <lineage>
        <taxon>Bacteria</taxon>
        <taxon>Candidatus Yanofskyibacteriota</taxon>
    </lineage>
</organism>
<comment type="caution">
    <text evidence="1">The sequence shown here is derived from an EMBL/GenBank/DDBJ whole genome shotgun (WGS) entry which is preliminary data.</text>
</comment>
<accession>A0A0G0TTH6</accession>
<protein>
    <submittedName>
        <fullName evidence="1">Uncharacterized protein</fullName>
    </submittedName>
</protein>